<evidence type="ECO:0000313" key="2">
    <source>
        <dbReference type="Proteomes" id="UP001319121"/>
    </source>
</evidence>
<dbReference type="Proteomes" id="UP001319121">
    <property type="component" value="Chromosome"/>
</dbReference>
<keyword evidence="2" id="KW-1185">Reference proteome</keyword>
<sequence>MSGLLGTSFFANILPLAVSINKGEKMLSSLTEFVILGMTTEGEPFNVPGWGDRLCGLIADQGQGNRVVYSNYLHPAVIGGLPAVIMSAGLAKDDPVAYQTIQQFVQENKLKVRSGRIGSVSGSYPAIQERREYIRS</sequence>
<dbReference type="Pfam" id="PF12112">
    <property type="entry name" value="DUF3579"/>
    <property type="match status" value="1"/>
</dbReference>
<dbReference type="Gene3D" id="3.30.70.2340">
    <property type="entry name" value="Uncharacterised protein PF12112 family, DUF3579"/>
    <property type="match status" value="1"/>
</dbReference>
<reference evidence="1 2" key="1">
    <citation type="submission" date="2019-03" db="EMBL/GenBank/DDBJ databases">
        <title>Complete genome sequence of Ferrigenium kumadai strain An22, a microaerophilic iron-oxidizing bacterium isolated from a paddy field soil.</title>
        <authorList>
            <person name="Watanabe T."/>
            <person name="Asakawa S."/>
        </authorList>
    </citation>
    <scope>NUCLEOTIDE SEQUENCE [LARGE SCALE GENOMIC DNA]</scope>
    <source>
        <strain evidence="1 2">An22</strain>
    </source>
</reference>
<dbReference type="KEGG" id="fku:FGKAn22_22870"/>
<dbReference type="AlphaFoldDB" id="A0AAN1W0M3"/>
<name>A0AAN1W0M3_9PROT</name>
<dbReference type="EMBL" id="AP019536">
    <property type="protein sequence ID" value="BBJ00595.1"/>
    <property type="molecule type" value="Genomic_DNA"/>
</dbReference>
<gene>
    <name evidence="1" type="ORF">FGKAn22_22870</name>
</gene>
<organism evidence="1 2">
    <name type="scientific">Ferrigenium kumadai</name>
    <dbReference type="NCBI Taxonomy" id="1682490"/>
    <lineage>
        <taxon>Bacteria</taxon>
        <taxon>Pseudomonadati</taxon>
        <taxon>Pseudomonadota</taxon>
        <taxon>Betaproteobacteria</taxon>
        <taxon>Nitrosomonadales</taxon>
        <taxon>Gallionellaceae</taxon>
        <taxon>Ferrigenium</taxon>
    </lineage>
</organism>
<accession>A0AAN1W0M3</accession>
<evidence type="ECO:0000313" key="1">
    <source>
        <dbReference type="EMBL" id="BBJ00595.1"/>
    </source>
</evidence>
<proteinExistence type="predicted"/>
<dbReference type="InterPro" id="IPR021969">
    <property type="entry name" value="DUF3579"/>
</dbReference>
<dbReference type="RefSeq" id="WP_212785821.1">
    <property type="nucleotide sequence ID" value="NZ_AP019536.1"/>
</dbReference>
<protein>
    <submittedName>
        <fullName evidence="1">Uncharacterized protein</fullName>
    </submittedName>
</protein>